<reference evidence="3 4" key="1">
    <citation type="submission" date="2015-05" db="EMBL/GenBank/DDBJ databases">
        <title>Critical biogeochemical functions in the subsurface are associated with bacteria from new phyla and little studied lineages.</title>
        <authorList>
            <person name="Hug L.A."/>
            <person name="Thomas B.C."/>
            <person name="Sharon I."/>
            <person name="Brown C.T."/>
            <person name="Sharma R."/>
            <person name="Hettich R.L."/>
            <person name="Wilkins M.J."/>
            <person name="Williams K.H."/>
            <person name="Singh A."/>
            <person name="Banfield J.F."/>
        </authorList>
    </citation>
    <scope>NUCLEOTIDE SEQUENCE [LARGE SCALE GENOMIC DNA]</scope>
    <source>
        <strain evidence="3">CSP1-7</strain>
    </source>
</reference>
<feature type="transmembrane region" description="Helical" evidence="1">
    <location>
        <begin position="103"/>
        <end position="119"/>
    </location>
</feature>
<organism evidence="3 4">
    <name type="scientific">candidate division WWE3 bacterium CSP1-7</name>
    <dbReference type="NCBI Taxonomy" id="1576480"/>
    <lineage>
        <taxon>Bacteria</taxon>
        <taxon>Katanobacteria</taxon>
    </lineage>
</organism>
<dbReference type="STRING" id="1576480.XU08_C0001G0022"/>
<dbReference type="InterPro" id="IPR006976">
    <property type="entry name" value="VanZ-like"/>
</dbReference>
<dbReference type="EMBL" id="LDXK01000001">
    <property type="protein sequence ID" value="KRT67616.1"/>
    <property type="molecule type" value="Genomic_DNA"/>
</dbReference>
<dbReference type="Pfam" id="PF04892">
    <property type="entry name" value="VanZ"/>
    <property type="match status" value="1"/>
</dbReference>
<evidence type="ECO:0000259" key="2">
    <source>
        <dbReference type="Pfam" id="PF04892"/>
    </source>
</evidence>
<feature type="transmembrane region" description="Helical" evidence="1">
    <location>
        <begin position="7"/>
        <end position="24"/>
    </location>
</feature>
<comment type="caution">
    <text evidence="3">The sequence shown here is derived from an EMBL/GenBank/DDBJ whole genome shotgun (WGS) entry which is preliminary data.</text>
</comment>
<feature type="transmembrane region" description="Helical" evidence="1">
    <location>
        <begin position="44"/>
        <end position="60"/>
    </location>
</feature>
<sequence length="126" mass="14184">MQLKKLAFLWLPVLIWAGLIFYLSSIPNLAVGEGTVDFLTRKPAHIIEYALLFGLIWRALQGSLVATVRTLYFSAAVFTFLYAVTDEIHQMLTPSRAGKIEDLGFDVLGIFLGAVILLHRHRKLLK</sequence>
<name>A0A0T5ZXV0_UNCKA</name>
<protein>
    <submittedName>
        <fullName evidence="3">VanZ family protein</fullName>
    </submittedName>
</protein>
<accession>A0A0T5ZXV0</accession>
<evidence type="ECO:0000313" key="3">
    <source>
        <dbReference type="EMBL" id="KRT67616.1"/>
    </source>
</evidence>
<evidence type="ECO:0000256" key="1">
    <source>
        <dbReference type="SAM" id="Phobius"/>
    </source>
</evidence>
<keyword evidence="1" id="KW-0812">Transmembrane</keyword>
<feature type="domain" description="VanZ-like" evidence="2">
    <location>
        <begin position="36"/>
        <end position="117"/>
    </location>
</feature>
<gene>
    <name evidence="3" type="ORF">XU08_C0001G0022</name>
</gene>
<proteinExistence type="predicted"/>
<evidence type="ECO:0000313" key="4">
    <source>
        <dbReference type="Proteomes" id="UP000051297"/>
    </source>
</evidence>
<dbReference type="NCBIfam" id="NF037970">
    <property type="entry name" value="vanZ_1"/>
    <property type="match status" value="1"/>
</dbReference>
<dbReference type="AlphaFoldDB" id="A0A0T5ZXV0"/>
<dbReference type="Proteomes" id="UP000051297">
    <property type="component" value="Unassembled WGS sequence"/>
</dbReference>
<keyword evidence="1" id="KW-1133">Transmembrane helix</keyword>
<feature type="transmembrane region" description="Helical" evidence="1">
    <location>
        <begin position="67"/>
        <end position="83"/>
    </location>
</feature>
<keyword evidence="1" id="KW-0472">Membrane</keyword>